<organism evidence="2 3">
    <name type="scientific">Coccomyxa subellipsoidea</name>
    <dbReference type="NCBI Taxonomy" id="248742"/>
    <lineage>
        <taxon>Eukaryota</taxon>
        <taxon>Viridiplantae</taxon>
        <taxon>Chlorophyta</taxon>
        <taxon>core chlorophytes</taxon>
        <taxon>Trebouxiophyceae</taxon>
        <taxon>Trebouxiophyceae incertae sedis</taxon>
        <taxon>Coccomyxaceae</taxon>
        <taxon>Coccomyxa</taxon>
    </lineage>
</organism>
<reference evidence="2 3" key="1">
    <citation type="journal article" date="2024" name="Nat. Commun.">
        <title>Phylogenomics reveals the evolutionary origins of lichenization in chlorophyte algae.</title>
        <authorList>
            <person name="Puginier C."/>
            <person name="Libourel C."/>
            <person name="Otte J."/>
            <person name="Skaloud P."/>
            <person name="Haon M."/>
            <person name="Grisel S."/>
            <person name="Petersen M."/>
            <person name="Berrin J.G."/>
            <person name="Delaux P.M."/>
            <person name="Dal Grande F."/>
            <person name="Keller J."/>
        </authorList>
    </citation>
    <scope>NUCLEOTIDE SEQUENCE [LARGE SCALE GENOMIC DNA]</scope>
    <source>
        <strain evidence="2 3">SAG 216-7</strain>
    </source>
</reference>
<dbReference type="EMBL" id="JALJOT010000002">
    <property type="protein sequence ID" value="KAK9917365.1"/>
    <property type="molecule type" value="Genomic_DNA"/>
</dbReference>
<keyword evidence="1" id="KW-0732">Signal</keyword>
<protein>
    <submittedName>
        <fullName evidence="2">Uncharacterized protein</fullName>
    </submittedName>
</protein>
<keyword evidence="3" id="KW-1185">Reference proteome</keyword>
<feature type="chain" id="PRO_5045483226" evidence="1">
    <location>
        <begin position="26"/>
        <end position="235"/>
    </location>
</feature>
<name>A0ABR2Z127_9CHLO</name>
<gene>
    <name evidence="2" type="ORF">WJX75_003560</name>
</gene>
<dbReference type="Proteomes" id="UP001491310">
    <property type="component" value="Unassembled WGS sequence"/>
</dbReference>
<evidence type="ECO:0000313" key="2">
    <source>
        <dbReference type="EMBL" id="KAK9917365.1"/>
    </source>
</evidence>
<evidence type="ECO:0000256" key="1">
    <source>
        <dbReference type="SAM" id="SignalP"/>
    </source>
</evidence>
<proteinExistence type="predicted"/>
<accession>A0ABR2Z127</accession>
<comment type="caution">
    <text evidence="2">The sequence shown here is derived from an EMBL/GenBank/DDBJ whole genome shotgun (WGS) entry which is preliminary data.</text>
</comment>
<feature type="signal peptide" evidence="1">
    <location>
        <begin position="1"/>
        <end position="25"/>
    </location>
</feature>
<evidence type="ECO:0000313" key="3">
    <source>
        <dbReference type="Proteomes" id="UP001491310"/>
    </source>
</evidence>
<sequence length="235" mass="24435">MRCGSGNRWIAIAVVVISASLSSSAAEGTTDLPVATYGFEEWAGVTAKAMSFGGRNQEQSLEALKGFQSKVTAKLQEQASAVEKLQKGDLTDLITKILTPNINIQAPVFFQNNGGPQSAITQTIAAIQFTFTGVGYAPCAVPITPTGVGIFPQGINIQPAGLYIQPTGAQVQPQGLQIAPNLIVIGPYDTQVEPQGLNIAPALISIVPVKTLVNPVGPLSITDSLVSAEVPTPGR</sequence>